<dbReference type="AlphaFoldDB" id="F5YPX5"/>
<gene>
    <name evidence="1" type="ordered locus">TREPR_2815</name>
</gene>
<reference evidence="1 2" key="2">
    <citation type="journal article" date="2011" name="ISME J.">
        <title>RNA-seq reveals cooperative metabolic interactions between two termite-gut spirochete species in co-culture.</title>
        <authorList>
            <person name="Rosenthal A.Z."/>
            <person name="Matson E.G."/>
            <person name="Eldar A."/>
            <person name="Leadbetter J.R."/>
        </authorList>
    </citation>
    <scope>NUCLEOTIDE SEQUENCE [LARGE SCALE GENOMIC DNA]</scope>
    <source>
        <strain evidence="2">ATCC BAA-887 / DSM 12427 / ZAS-2</strain>
    </source>
</reference>
<reference evidence="2" key="1">
    <citation type="submission" date="2009-12" db="EMBL/GenBank/DDBJ databases">
        <title>Complete sequence of Treponema primitia strain ZAS-2.</title>
        <authorList>
            <person name="Tetu S.G."/>
            <person name="Matson E."/>
            <person name="Ren Q."/>
            <person name="Seshadri R."/>
            <person name="Elbourne L."/>
            <person name="Hassan K.A."/>
            <person name="Durkin A."/>
            <person name="Radune D."/>
            <person name="Mohamoud Y."/>
            <person name="Shay R."/>
            <person name="Jin S."/>
            <person name="Zhang X."/>
            <person name="Lucey K."/>
            <person name="Ballor N.R."/>
            <person name="Ottesen E."/>
            <person name="Rosenthal R."/>
            <person name="Allen A."/>
            <person name="Leadbetter J.R."/>
            <person name="Paulsen I.T."/>
        </authorList>
    </citation>
    <scope>NUCLEOTIDE SEQUENCE [LARGE SCALE GENOMIC DNA]</scope>
    <source>
        <strain evidence="2">ATCC BAA-887 / DSM 12427 / ZAS-2</strain>
    </source>
</reference>
<dbReference type="HOGENOM" id="CLU_2921434_0_0_12"/>
<dbReference type="Pfam" id="PF14070">
    <property type="entry name" value="YjfB_motility"/>
    <property type="match status" value="1"/>
</dbReference>
<dbReference type="InterPro" id="IPR025906">
    <property type="entry name" value="YjfB_motility"/>
</dbReference>
<dbReference type="KEGG" id="tpi:TREPR_2815"/>
<organism evidence="1 2">
    <name type="scientific">Treponema primitia (strain ATCC BAA-887 / DSM 12427 / ZAS-2)</name>
    <dbReference type="NCBI Taxonomy" id="545694"/>
    <lineage>
        <taxon>Bacteria</taxon>
        <taxon>Pseudomonadati</taxon>
        <taxon>Spirochaetota</taxon>
        <taxon>Spirochaetia</taxon>
        <taxon>Spirochaetales</taxon>
        <taxon>Treponemataceae</taxon>
        <taxon>Treponema</taxon>
    </lineage>
</organism>
<sequence length="61" mass="6512">MDIENVSTGMSQERVQQEAAAKVQSLSIKNAEEQGEAFAKLMESTKVVTDTAVGNNVDLLG</sequence>
<accession>F5YPX5</accession>
<dbReference type="STRING" id="545694.TREPR_2815"/>
<protein>
    <recommendedName>
        <fullName evidence="3">Motility protein</fullName>
    </recommendedName>
</protein>
<keyword evidence="2" id="KW-1185">Reference proteome</keyword>
<name>F5YPX5_TREPZ</name>
<proteinExistence type="predicted"/>
<evidence type="ECO:0008006" key="3">
    <source>
        <dbReference type="Google" id="ProtNLM"/>
    </source>
</evidence>
<dbReference type="EMBL" id="CP001843">
    <property type="protein sequence ID" value="AEF85995.1"/>
    <property type="molecule type" value="Genomic_DNA"/>
</dbReference>
<evidence type="ECO:0000313" key="2">
    <source>
        <dbReference type="Proteomes" id="UP000009223"/>
    </source>
</evidence>
<dbReference type="OrthoDB" id="1924973at2"/>
<dbReference type="Proteomes" id="UP000009223">
    <property type="component" value="Chromosome"/>
</dbReference>
<evidence type="ECO:0000313" key="1">
    <source>
        <dbReference type="EMBL" id="AEF85995.1"/>
    </source>
</evidence>
<dbReference type="RefSeq" id="WP_015707420.1">
    <property type="nucleotide sequence ID" value="NC_015578.1"/>
</dbReference>